<reference evidence="10 11" key="1">
    <citation type="submission" date="2009-12" db="EMBL/GenBank/DDBJ databases">
        <title>The Genome Sequence of Anolis carolinensis (Green Anole Lizard).</title>
        <authorList>
            <consortium name="The Genome Sequencing Platform"/>
            <person name="Di Palma F."/>
            <person name="Alfoldi J."/>
            <person name="Heiman D."/>
            <person name="Young S."/>
            <person name="Grabherr M."/>
            <person name="Johnson J."/>
            <person name="Lander E.S."/>
            <person name="Lindblad-Toh K."/>
        </authorList>
    </citation>
    <scope>NUCLEOTIDE SEQUENCE [LARGE SCALE GENOMIC DNA]</scope>
    <source>
        <strain evidence="10 11">JBL SC #1</strain>
    </source>
</reference>
<reference evidence="10" key="2">
    <citation type="submission" date="2025-08" db="UniProtKB">
        <authorList>
            <consortium name="Ensembl"/>
        </authorList>
    </citation>
    <scope>IDENTIFICATION</scope>
</reference>
<evidence type="ECO:0000313" key="10">
    <source>
        <dbReference type="Ensembl" id="ENSACAP00000003615.3"/>
    </source>
</evidence>
<keyword evidence="7" id="KW-0472">Membrane</keyword>
<evidence type="ECO:0000313" key="11">
    <source>
        <dbReference type="Proteomes" id="UP000001646"/>
    </source>
</evidence>
<dbReference type="SUPFAM" id="SSF56112">
    <property type="entry name" value="Protein kinase-like (PK-like)"/>
    <property type="match status" value="1"/>
</dbReference>
<dbReference type="eggNOG" id="ENOG502QSPC">
    <property type="taxonomic scope" value="Eukaryota"/>
</dbReference>
<evidence type="ECO:0000256" key="2">
    <source>
        <dbReference type="ARBA" id="ARBA00006338"/>
    </source>
</evidence>
<dbReference type="Pfam" id="PF12260">
    <property type="entry name" value="PIP49_C"/>
    <property type="match status" value="1"/>
</dbReference>
<comment type="similarity">
    <text evidence="2">Belongs to the DIPK family.</text>
</comment>
<dbReference type="PANTHER" id="PTHR21093">
    <property type="entry name" value="DIVERGENT PROTEIN KINASE DOMAIN 1C-RELATED"/>
    <property type="match status" value="1"/>
</dbReference>
<keyword evidence="11" id="KW-1185">Reference proteome</keyword>
<dbReference type="SMART" id="SM01299">
    <property type="entry name" value="PIP49_N"/>
    <property type="match status" value="1"/>
</dbReference>
<dbReference type="Proteomes" id="UP000001646">
    <property type="component" value="Chromosome 4"/>
</dbReference>
<dbReference type="Ensembl" id="ENSACAT00000003703.4">
    <property type="protein sequence ID" value="ENSACAP00000003615.3"/>
    <property type="gene ID" value="ENSACAG00000003723.4"/>
</dbReference>
<name>G1KC64_ANOCA</name>
<dbReference type="InterPro" id="IPR029244">
    <property type="entry name" value="FAM69_N"/>
</dbReference>
<dbReference type="GeneID" id="100553768"/>
<dbReference type="FunCoup" id="G1KC64">
    <property type="interactions" value="11"/>
</dbReference>
<dbReference type="PANTHER" id="PTHR21093:SF2">
    <property type="entry name" value="DIVERGENT PROTEIN KINASE DOMAIN 1C"/>
    <property type="match status" value="1"/>
</dbReference>
<keyword evidence="8" id="KW-1015">Disulfide bond</keyword>
<dbReference type="RefSeq" id="XP_003219755.1">
    <property type="nucleotide sequence ID" value="XM_003219707.3"/>
</dbReference>
<dbReference type="OrthoDB" id="8543887at2759"/>
<dbReference type="GO" id="GO:0005789">
    <property type="term" value="C:endoplasmic reticulum membrane"/>
    <property type="evidence" value="ECO:0007669"/>
    <property type="project" value="UniProtKB-SubCell"/>
</dbReference>
<evidence type="ECO:0000256" key="4">
    <source>
        <dbReference type="ARBA" id="ARBA00022824"/>
    </source>
</evidence>
<evidence type="ECO:0000256" key="5">
    <source>
        <dbReference type="ARBA" id="ARBA00022968"/>
    </source>
</evidence>
<organism evidence="10 11">
    <name type="scientific">Anolis carolinensis</name>
    <name type="common">Green anole</name>
    <name type="synonym">American chameleon</name>
    <dbReference type="NCBI Taxonomy" id="28377"/>
    <lineage>
        <taxon>Eukaryota</taxon>
        <taxon>Metazoa</taxon>
        <taxon>Chordata</taxon>
        <taxon>Craniata</taxon>
        <taxon>Vertebrata</taxon>
        <taxon>Euteleostomi</taxon>
        <taxon>Lepidosauria</taxon>
        <taxon>Squamata</taxon>
        <taxon>Bifurcata</taxon>
        <taxon>Unidentata</taxon>
        <taxon>Episquamata</taxon>
        <taxon>Toxicofera</taxon>
        <taxon>Iguania</taxon>
        <taxon>Dactyloidae</taxon>
        <taxon>Anolis</taxon>
    </lineage>
</organism>
<gene>
    <name evidence="10" type="primary">DIPK1C</name>
</gene>
<dbReference type="Pfam" id="PF14875">
    <property type="entry name" value="PIP49_N"/>
    <property type="match status" value="1"/>
</dbReference>
<keyword evidence="6" id="KW-1133">Transmembrane helix</keyword>
<proteinExistence type="inferred from homology"/>
<feature type="domain" description="FAM69 N-terminal" evidence="9">
    <location>
        <begin position="15"/>
        <end position="168"/>
    </location>
</feature>
<reference evidence="10" key="3">
    <citation type="submission" date="2025-09" db="UniProtKB">
        <authorList>
            <consortium name="Ensembl"/>
        </authorList>
    </citation>
    <scope>IDENTIFICATION</scope>
</reference>
<protein>
    <submittedName>
        <fullName evidence="10">Divergent protein kinase domain 1C</fullName>
    </submittedName>
</protein>
<evidence type="ECO:0000256" key="3">
    <source>
        <dbReference type="ARBA" id="ARBA00022692"/>
    </source>
</evidence>
<dbReference type="InterPro" id="IPR022049">
    <property type="entry name" value="FAM69_kinase_dom"/>
</dbReference>
<keyword evidence="5" id="KW-0735">Signal-anchor</keyword>
<dbReference type="CTD" id="125704"/>
<evidence type="ECO:0000256" key="7">
    <source>
        <dbReference type="ARBA" id="ARBA00023136"/>
    </source>
</evidence>
<keyword evidence="4" id="KW-0256">Endoplasmic reticulum</keyword>
<evidence type="ECO:0000259" key="9">
    <source>
        <dbReference type="SMART" id="SM01299"/>
    </source>
</evidence>
<comment type="subcellular location">
    <subcellularLocation>
        <location evidence="1">Endoplasmic reticulum membrane</location>
        <topology evidence="1">Single-pass type II membrane protein</topology>
    </subcellularLocation>
</comment>
<dbReference type="STRING" id="28377.ENSACAP00000003615"/>
<dbReference type="InterPro" id="IPR011009">
    <property type="entry name" value="Kinase-like_dom_sf"/>
</dbReference>
<dbReference type="KEGG" id="acs:100553768"/>
<dbReference type="HOGENOM" id="CLU_042490_0_0_1"/>
<dbReference type="GeneTree" id="ENSGT00390000006452"/>
<dbReference type="AlphaFoldDB" id="G1KC64"/>
<keyword evidence="3" id="KW-0812">Transmembrane</keyword>
<evidence type="ECO:0000256" key="8">
    <source>
        <dbReference type="ARBA" id="ARBA00023157"/>
    </source>
</evidence>
<sequence length="431" mass="48856">MPAWQRLRRGRLALRRCSLAACLLLCACWAAGGAFVLAFLARGGLFSGRCTDAQSQRILARLCLDYRKGALTGDLCEDLCVAQKLIYTRCLYYERGKKVIQANWRGRPVILKSKNEIFSSYHHLGFLEELESQGVPEAELLLMVALEIKNVLGLDLPNNTMGPLWTKRKGPHWKAQLASMWSLLQQEEYIYFSVLQDFSKHVLRVIGSCGHFYAVEYLTAGHAWHKTLFSVEDALGASFSGIGNSAKAITEIAISFLDMVKHFDNDFSHRLHLCDIKPENFAIRNDLTVVAIDVDMAFFEPKMRDILEQNCTGDQDCNFFDCFSKCDLRSRKCGAERANNNLQVICDKIFRPWFSLNLGGSALSFPLQLQLQKAVHECAKSRTMDIEYLQSRSPDSLSQLYQLLQASQKELEEDGSHFIKSTHDLQLFGEK</sequence>
<dbReference type="Bgee" id="ENSACAG00000003723">
    <property type="expression patterns" value="Expressed in testis and 9 other cell types or tissues"/>
</dbReference>
<dbReference type="PROSITE" id="PS51257">
    <property type="entry name" value="PROKAR_LIPOPROTEIN"/>
    <property type="match status" value="1"/>
</dbReference>
<dbReference type="InParanoid" id="G1KC64"/>
<evidence type="ECO:0000256" key="1">
    <source>
        <dbReference type="ARBA" id="ARBA00004648"/>
    </source>
</evidence>
<evidence type="ECO:0000256" key="6">
    <source>
        <dbReference type="ARBA" id="ARBA00022989"/>
    </source>
</evidence>
<accession>G1KC64</accession>